<dbReference type="AlphaFoldDB" id="A0A158AFV2"/>
<comment type="caution">
    <text evidence="2">The sequence shown here is derived from an EMBL/GenBank/DDBJ whole genome shotgun (WGS) entry which is preliminary data.</text>
</comment>
<evidence type="ECO:0000313" key="2">
    <source>
        <dbReference type="EMBL" id="SAK56585.1"/>
    </source>
</evidence>
<feature type="transmembrane region" description="Helical" evidence="1">
    <location>
        <begin position="180"/>
        <end position="205"/>
    </location>
</feature>
<feature type="transmembrane region" description="Helical" evidence="1">
    <location>
        <begin position="347"/>
        <end position="364"/>
    </location>
</feature>
<dbReference type="RefSeq" id="WP_157695753.1">
    <property type="nucleotide sequence ID" value="NZ_FCOA02000005.1"/>
</dbReference>
<feature type="transmembrane region" description="Helical" evidence="1">
    <location>
        <begin position="321"/>
        <end position="341"/>
    </location>
</feature>
<dbReference type="STRING" id="1777140.AWB79_02323"/>
<evidence type="ECO:0000256" key="1">
    <source>
        <dbReference type="SAM" id="Phobius"/>
    </source>
</evidence>
<dbReference type="EMBL" id="FCOA02000005">
    <property type="protein sequence ID" value="SAK56585.1"/>
    <property type="molecule type" value="Genomic_DNA"/>
</dbReference>
<feature type="transmembrane region" description="Helical" evidence="1">
    <location>
        <begin position="20"/>
        <end position="39"/>
    </location>
</feature>
<sequence>MQNLNSTPVRAVVRAEDLAIFIPVASFVIAVALIVWPVLKNNGFPLDDSWIHQVVGQHAAEFGIPGFMPGVASSGSSSAIWPWIIAINYLAFPSLSHPLYLLILNSLFMALILVVLYRTAQRDKLPTLECVALASLPVLYGNFVWLIATGMEHLLLIACLFLAAHFLFSDRTLAGVPHTVMCGLCFAVAVATRPEAVALLPVFMVGGYLATRRWRPLIGIVVPCVVAVIFVMLNNYLTSRSFLPVTVSGRKWLYFHGEAPLRPAIVLGFIRSALLQITGSFVDFKSGKLLAVFRLGLSIVFTLLAVFGVRRLLRVRAYHTLFLIVLAVTYLGVYFFLFPAIGTGMRYQAMVLLFVFPLMAFGLLEIGRTISVRKKWPAGSEKHYSFLAILALFALASGTLREWSTITDEGIQHINGTHVRMGKWLDANVPNDQVVAAFDIGGIGFYSGKKIADLGGLVDPAFIPYLFAGRTADYLKEKGIHWVVMPTNAPEPGSASDECRDFVQLLNLCDRRGFTKTEVKAFYSPHDLWEDGWNATGHAFEGQTLYKIDWQ</sequence>
<evidence type="ECO:0000313" key="3">
    <source>
        <dbReference type="Proteomes" id="UP000054851"/>
    </source>
</evidence>
<organism evidence="2 3">
    <name type="scientific">Caballeronia hypogeia</name>
    <dbReference type="NCBI Taxonomy" id="1777140"/>
    <lineage>
        <taxon>Bacteria</taxon>
        <taxon>Pseudomonadati</taxon>
        <taxon>Pseudomonadota</taxon>
        <taxon>Betaproteobacteria</taxon>
        <taxon>Burkholderiales</taxon>
        <taxon>Burkholderiaceae</taxon>
        <taxon>Caballeronia</taxon>
    </lineage>
</organism>
<evidence type="ECO:0008006" key="4">
    <source>
        <dbReference type="Google" id="ProtNLM"/>
    </source>
</evidence>
<feature type="transmembrane region" description="Helical" evidence="1">
    <location>
        <begin position="71"/>
        <end position="92"/>
    </location>
</feature>
<accession>A0A158AFV2</accession>
<protein>
    <recommendedName>
        <fullName evidence="4">Glycosyltransferase RgtA/B/C/D-like domain-containing protein</fullName>
    </recommendedName>
</protein>
<feature type="transmembrane region" description="Helical" evidence="1">
    <location>
        <begin position="289"/>
        <end position="309"/>
    </location>
</feature>
<feature type="transmembrane region" description="Helical" evidence="1">
    <location>
        <begin position="217"/>
        <end position="238"/>
    </location>
</feature>
<keyword evidence="1" id="KW-0812">Transmembrane</keyword>
<proteinExistence type="predicted"/>
<feature type="transmembrane region" description="Helical" evidence="1">
    <location>
        <begin position="99"/>
        <end position="117"/>
    </location>
</feature>
<dbReference type="OrthoDB" id="9076439at2"/>
<name>A0A158AFV2_9BURK</name>
<feature type="transmembrane region" description="Helical" evidence="1">
    <location>
        <begin position="143"/>
        <end position="168"/>
    </location>
</feature>
<dbReference type="Proteomes" id="UP000054851">
    <property type="component" value="Unassembled WGS sequence"/>
</dbReference>
<keyword evidence="1" id="KW-0472">Membrane</keyword>
<feature type="transmembrane region" description="Helical" evidence="1">
    <location>
        <begin position="384"/>
        <end position="403"/>
    </location>
</feature>
<reference evidence="2" key="1">
    <citation type="submission" date="2016-01" db="EMBL/GenBank/DDBJ databases">
        <authorList>
            <person name="Peeters C."/>
        </authorList>
    </citation>
    <scope>NUCLEOTIDE SEQUENCE</scope>
    <source>
        <strain evidence="2">LMG 29322</strain>
    </source>
</reference>
<keyword evidence="1" id="KW-1133">Transmembrane helix</keyword>
<gene>
    <name evidence="2" type="ORF">AWB79_02323</name>
</gene>
<keyword evidence="3" id="KW-1185">Reference proteome</keyword>